<dbReference type="InterPro" id="IPR023614">
    <property type="entry name" value="Porin_dom_sf"/>
</dbReference>
<dbReference type="Gene3D" id="2.40.160.10">
    <property type="entry name" value="Porin"/>
    <property type="match status" value="1"/>
</dbReference>
<dbReference type="AlphaFoldDB" id="A0A4U9W4N2"/>
<accession>A0A4U9W4N2</accession>
<organism evidence="2">
    <name type="scientific">Serratia fonticola</name>
    <dbReference type="NCBI Taxonomy" id="47917"/>
    <lineage>
        <taxon>Bacteria</taxon>
        <taxon>Pseudomonadati</taxon>
        <taxon>Pseudomonadota</taxon>
        <taxon>Gammaproteobacteria</taxon>
        <taxon>Enterobacterales</taxon>
        <taxon>Yersiniaceae</taxon>
        <taxon>Serratia</taxon>
    </lineage>
</organism>
<feature type="signal peptide" evidence="1">
    <location>
        <begin position="1"/>
        <end position="22"/>
    </location>
</feature>
<dbReference type="EMBL" id="CABEEZ010000128">
    <property type="protein sequence ID" value="VTR53676.1"/>
    <property type="molecule type" value="Genomic_DNA"/>
</dbReference>
<reference evidence="2" key="1">
    <citation type="submission" date="2019-05" db="EMBL/GenBank/DDBJ databases">
        <authorList>
            <consortium name="Pathogen Informatics"/>
        </authorList>
    </citation>
    <scope>NUCLEOTIDE SEQUENCE [LARGE SCALE GENOMIC DNA]</scope>
    <source>
        <strain evidence="2">NCTC12965</strain>
    </source>
</reference>
<evidence type="ECO:0000313" key="2">
    <source>
        <dbReference type="EMBL" id="VTR53676.1"/>
    </source>
</evidence>
<gene>
    <name evidence="2" type="primary">ompC_12</name>
    <name evidence="2" type="ORF">NCTC12965_06594</name>
</gene>
<protein>
    <submittedName>
        <fullName evidence="2">Porin OmpC</fullName>
    </submittedName>
</protein>
<name>A0A4U9W4N2_SERFO</name>
<evidence type="ECO:0000256" key="1">
    <source>
        <dbReference type="SAM" id="SignalP"/>
    </source>
</evidence>
<keyword evidence="1" id="KW-0732">Signal</keyword>
<proteinExistence type="predicted"/>
<sequence length="83" mass="8658">MKNKMHLAVLGLLLPVASTTLAAEIVNKDGNKLDLYGQINGVHYFSDNAAAAAISPTLVLALKAKHKLMMASLGTASGNIRLG</sequence>
<feature type="chain" id="PRO_5020783249" evidence="1">
    <location>
        <begin position="23"/>
        <end position="83"/>
    </location>
</feature>